<accession>A0A0F9JLB1</accession>
<dbReference type="InterPro" id="IPR007160">
    <property type="entry name" value="DUF362"/>
</dbReference>
<name>A0A0F9JLB1_9ZZZZ</name>
<comment type="caution">
    <text evidence="2">The sequence shown here is derived from an EMBL/GenBank/DDBJ whole genome shotgun (WGS) entry which is preliminary data.</text>
</comment>
<evidence type="ECO:0000313" key="2">
    <source>
        <dbReference type="EMBL" id="KKL99737.1"/>
    </source>
</evidence>
<organism evidence="2">
    <name type="scientific">marine sediment metagenome</name>
    <dbReference type="NCBI Taxonomy" id="412755"/>
    <lineage>
        <taxon>unclassified sequences</taxon>
        <taxon>metagenomes</taxon>
        <taxon>ecological metagenomes</taxon>
    </lineage>
</organism>
<proteinExistence type="predicted"/>
<dbReference type="Pfam" id="PF04015">
    <property type="entry name" value="DUF362"/>
    <property type="match status" value="1"/>
</dbReference>
<feature type="non-terminal residue" evidence="2">
    <location>
        <position position="285"/>
    </location>
</feature>
<dbReference type="EMBL" id="LAZR01017602">
    <property type="protein sequence ID" value="KKL99737.1"/>
    <property type="molecule type" value="Genomic_DNA"/>
</dbReference>
<protein>
    <recommendedName>
        <fullName evidence="1">DUF362 domain-containing protein</fullName>
    </recommendedName>
</protein>
<dbReference type="AlphaFoldDB" id="A0A0F9JLB1"/>
<gene>
    <name evidence="2" type="ORF">LCGC14_1811410</name>
</gene>
<evidence type="ECO:0000259" key="1">
    <source>
        <dbReference type="Pfam" id="PF04015"/>
    </source>
</evidence>
<feature type="domain" description="DUF362" evidence="1">
    <location>
        <begin position="85"/>
        <end position="277"/>
    </location>
</feature>
<sequence>MKFGQAIIRREFIRKLLQWSGYVTLAGAARLSLFELPEARATAANKKFIIEGIGQTDAFSIKDLVKKVFEAAGGTRRFVSNGDVVVIKPNISWAKPPHLAATTNPEVLQGVVELCQEAGAKKVRIADNTIDNAEFCFSVSGAAAVSKKTGADLIYPSSSLFREMKLQGHRLDVWPVFLPLVEADKVINLPVAKDHILSSLTLGMKNWFGAIGGRRGSLHRDIHPNIVDLAQFFKPSITLIDATRIMTRNGPSGGSTSDIVKKNTLILSDDPVAADAKASLLFGKR</sequence>
<reference evidence="2" key="1">
    <citation type="journal article" date="2015" name="Nature">
        <title>Complex archaea that bridge the gap between prokaryotes and eukaryotes.</title>
        <authorList>
            <person name="Spang A."/>
            <person name="Saw J.H."/>
            <person name="Jorgensen S.L."/>
            <person name="Zaremba-Niedzwiedzka K."/>
            <person name="Martijn J."/>
            <person name="Lind A.E."/>
            <person name="van Eijk R."/>
            <person name="Schleper C."/>
            <person name="Guy L."/>
            <person name="Ettema T.J."/>
        </authorList>
    </citation>
    <scope>NUCLEOTIDE SEQUENCE</scope>
</reference>